<evidence type="ECO:0000313" key="2">
    <source>
        <dbReference type="EMBL" id="OGG24231.1"/>
    </source>
</evidence>
<comment type="caution">
    <text evidence="2">The sequence shown here is derived from an EMBL/GenBank/DDBJ whole genome shotgun (WGS) entry which is preliminary data.</text>
</comment>
<dbReference type="Proteomes" id="UP000178759">
    <property type="component" value="Unassembled WGS sequence"/>
</dbReference>
<reference evidence="2 3" key="1">
    <citation type="journal article" date="2016" name="Nat. Commun.">
        <title>Thousands of microbial genomes shed light on interconnected biogeochemical processes in an aquifer system.</title>
        <authorList>
            <person name="Anantharaman K."/>
            <person name="Brown C.T."/>
            <person name="Hug L.A."/>
            <person name="Sharon I."/>
            <person name="Castelle C.J."/>
            <person name="Probst A.J."/>
            <person name="Thomas B.C."/>
            <person name="Singh A."/>
            <person name="Wilkins M.J."/>
            <person name="Karaoz U."/>
            <person name="Brodie E.L."/>
            <person name="Williams K.H."/>
            <person name="Hubbard S.S."/>
            <person name="Banfield J.F."/>
        </authorList>
    </citation>
    <scope>NUCLEOTIDE SEQUENCE [LARGE SCALE GENOMIC DNA]</scope>
</reference>
<dbReference type="STRING" id="1798392.A3A79_03525"/>
<proteinExistence type="predicted"/>
<protein>
    <recommendedName>
        <fullName evidence="4">DUF948 domain-containing protein</fullName>
    </recommendedName>
</protein>
<gene>
    <name evidence="2" type="ORF">A3A79_03525</name>
</gene>
<accession>A0A1F6AHQ7</accession>
<sequence length="86" mass="9387">MDPIQLLIIVVTLILTILLVVLGIQMWFILKEIRISIQKMNKMLDDMQKVTGTVGEGVSNLGGVMSGLKAGLSIFSSLRKKGEGDE</sequence>
<feature type="transmembrane region" description="Helical" evidence="1">
    <location>
        <begin position="6"/>
        <end position="30"/>
    </location>
</feature>
<evidence type="ECO:0000256" key="1">
    <source>
        <dbReference type="SAM" id="Phobius"/>
    </source>
</evidence>
<keyword evidence="1" id="KW-0812">Transmembrane</keyword>
<name>A0A1F6AHQ7_9BACT</name>
<evidence type="ECO:0008006" key="4">
    <source>
        <dbReference type="Google" id="ProtNLM"/>
    </source>
</evidence>
<keyword evidence="1" id="KW-0472">Membrane</keyword>
<evidence type="ECO:0000313" key="3">
    <source>
        <dbReference type="Proteomes" id="UP000178759"/>
    </source>
</evidence>
<dbReference type="EMBL" id="MFJV01000001">
    <property type="protein sequence ID" value="OGG24231.1"/>
    <property type="molecule type" value="Genomic_DNA"/>
</dbReference>
<keyword evidence="1" id="KW-1133">Transmembrane helix</keyword>
<organism evidence="2 3">
    <name type="scientific">Candidatus Gottesmanbacteria bacterium RIFCSPLOWO2_01_FULL_43_11b</name>
    <dbReference type="NCBI Taxonomy" id="1798392"/>
    <lineage>
        <taxon>Bacteria</taxon>
        <taxon>Candidatus Gottesmaniibacteriota</taxon>
    </lineage>
</organism>
<dbReference type="AlphaFoldDB" id="A0A1F6AHQ7"/>